<evidence type="ECO:0000313" key="3">
    <source>
        <dbReference type="Proteomes" id="UP001222325"/>
    </source>
</evidence>
<sequence length="303" mass="32600">MPLARANTSSRNKSRSPLPPSPRPPNFLPPSHYAEAGGITPRQPYRQPTTHEPSSSSSDSHPQYQTQLESRRNSAFMPISSNSDSSFEFAAKPTEKESKRFSMHSGGGSKGGVSSSSPHSRRESHMTNLPLVEAQLLPSLRDTIDRMTRVPSKMLTPTSPPENTNEPSPTSSSYFSMAQLHDDSSHSLSPPPPSATPKSLKSALRAPTPKLRSRSPRLVTPTTPTATIAPQPRSGLENSGQGTWAYGNDARAQPPTRSRARSRTDPGAPPQASRIPTTPIPTSDPRDAKGSSNIPRPRAIPGL</sequence>
<feature type="compositionally biased region" description="Low complexity" evidence="1">
    <location>
        <begin position="161"/>
        <end position="173"/>
    </location>
</feature>
<evidence type="ECO:0000313" key="2">
    <source>
        <dbReference type="EMBL" id="KAJ7086436.1"/>
    </source>
</evidence>
<name>A0AAD6U310_9AGAR</name>
<feature type="compositionally biased region" description="Pro residues" evidence="1">
    <location>
        <begin position="17"/>
        <end position="28"/>
    </location>
</feature>
<reference evidence="2" key="1">
    <citation type="submission" date="2023-03" db="EMBL/GenBank/DDBJ databases">
        <title>Massive genome expansion in bonnet fungi (Mycena s.s.) driven by repeated elements and novel gene families across ecological guilds.</title>
        <authorList>
            <consortium name="Lawrence Berkeley National Laboratory"/>
            <person name="Harder C.B."/>
            <person name="Miyauchi S."/>
            <person name="Viragh M."/>
            <person name="Kuo A."/>
            <person name="Thoen E."/>
            <person name="Andreopoulos B."/>
            <person name="Lu D."/>
            <person name="Skrede I."/>
            <person name="Drula E."/>
            <person name="Henrissat B."/>
            <person name="Morin E."/>
            <person name="Kohler A."/>
            <person name="Barry K."/>
            <person name="LaButti K."/>
            <person name="Morin E."/>
            <person name="Salamov A."/>
            <person name="Lipzen A."/>
            <person name="Mereny Z."/>
            <person name="Hegedus B."/>
            <person name="Baldrian P."/>
            <person name="Stursova M."/>
            <person name="Weitz H."/>
            <person name="Taylor A."/>
            <person name="Grigoriev I.V."/>
            <person name="Nagy L.G."/>
            <person name="Martin F."/>
            <person name="Kauserud H."/>
        </authorList>
    </citation>
    <scope>NUCLEOTIDE SEQUENCE</scope>
    <source>
        <strain evidence="2">CBHHK173m</strain>
    </source>
</reference>
<gene>
    <name evidence="2" type="ORF">B0H15DRAFT_931459</name>
</gene>
<protein>
    <submittedName>
        <fullName evidence="2">Uncharacterized protein</fullName>
    </submittedName>
</protein>
<feature type="non-terminal residue" evidence="2">
    <location>
        <position position="303"/>
    </location>
</feature>
<keyword evidence="3" id="KW-1185">Reference proteome</keyword>
<feature type="region of interest" description="Disordered" evidence="1">
    <location>
        <begin position="1"/>
        <end position="303"/>
    </location>
</feature>
<organism evidence="2 3">
    <name type="scientific">Mycena belliarum</name>
    <dbReference type="NCBI Taxonomy" id="1033014"/>
    <lineage>
        <taxon>Eukaryota</taxon>
        <taxon>Fungi</taxon>
        <taxon>Dikarya</taxon>
        <taxon>Basidiomycota</taxon>
        <taxon>Agaricomycotina</taxon>
        <taxon>Agaricomycetes</taxon>
        <taxon>Agaricomycetidae</taxon>
        <taxon>Agaricales</taxon>
        <taxon>Marasmiineae</taxon>
        <taxon>Mycenaceae</taxon>
        <taxon>Mycena</taxon>
    </lineage>
</organism>
<dbReference type="EMBL" id="JARJCN010000031">
    <property type="protein sequence ID" value="KAJ7086436.1"/>
    <property type="molecule type" value="Genomic_DNA"/>
</dbReference>
<feature type="compositionally biased region" description="Low complexity" evidence="1">
    <location>
        <begin position="220"/>
        <end position="232"/>
    </location>
</feature>
<accession>A0AAD6U310</accession>
<proteinExistence type="predicted"/>
<comment type="caution">
    <text evidence="2">The sequence shown here is derived from an EMBL/GenBank/DDBJ whole genome shotgun (WGS) entry which is preliminary data.</text>
</comment>
<dbReference type="AlphaFoldDB" id="A0AAD6U310"/>
<dbReference type="Proteomes" id="UP001222325">
    <property type="component" value="Unassembled WGS sequence"/>
</dbReference>
<evidence type="ECO:0000256" key="1">
    <source>
        <dbReference type="SAM" id="MobiDB-lite"/>
    </source>
</evidence>